<evidence type="ECO:0000313" key="2">
    <source>
        <dbReference type="EMBL" id="EJU02696.1"/>
    </source>
</evidence>
<dbReference type="Proteomes" id="UP000030653">
    <property type="component" value="Unassembled WGS sequence"/>
</dbReference>
<reference evidence="2 3" key="1">
    <citation type="journal article" date="2012" name="Science">
        <title>The Paleozoic origin of enzymatic lignin decomposition reconstructed from 31 fungal genomes.</title>
        <authorList>
            <person name="Floudas D."/>
            <person name="Binder M."/>
            <person name="Riley R."/>
            <person name="Barry K."/>
            <person name="Blanchette R.A."/>
            <person name="Henrissat B."/>
            <person name="Martinez A.T."/>
            <person name="Otillar R."/>
            <person name="Spatafora J.W."/>
            <person name="Yadav J.S."/>
            <person name="Aerts A."/>
            <person name="Benoit I."/>
            <person name="Boyd A."/>
            <person name="Carlson A."/>
            <person name="Copeland A."/>
            <person name="Coutinho P.M."/>
            <person name="de Vries R.P."/>
            <person name="Ferreira P."/>
            <person name="Findley K."/>
            <person name="Foster B."/>
            <person name="Gaskell J."/>
            <person name="Glotzer D."/>
            <person name="Gorecki P."/>
            <person name="Heitman J."/>
            <person name="Hesse C."/>
            <person name="Hori C."/>
            <person name="Igarashi K."/>
            <person name="Jurgens J.A."/>
            <person name="Kallen N."/>
            <person name="Kersten P."/>
            <person name="Kohler A."/>
            <person name="Kuees U."/>
            <person name="Kumar T.K.A."/>
            <person name="Kuo A."/>
            <person name="LaButti K."/>
            <person name="Larrondo L.F."/>
            <person name="Lindquist E."/>
            <person name="Ling A."/>
            <person name="Lombard V."/>
            <person name="Lucas S."/>
            <person name="Lundell T."/>
            <person name="Martin R."/>
            <person name="McLaughlin D.J."/>
            <person name="Morgenstern I."/>
            <person name="Morin E."/>
            <person name="Murat C."/>
            <person name="Nagy L.G."/>
            <person name="Nolan M."/>
            <person name="Ohm R.A."/>
            <person name="Patyshakuliyeva A."/>
            <person name="Rokas A."/>
            <person name="Ruiz-Duenas F.J."/>
            <person name="Sabat G."/>
            <person name="Salamov A."/>
            <person name="Samejima M."/>
            <person name="Schmutz J."/>
            <person name="Slot J.C."/>
            <person name="St John F."/>
            <person name="Stenlid J."/>
            <person name="Sun H."/>
            <person name="Sun S."/>
            <person name="Syed K."/>
            <person name="Tsang A."/>
            <person name="Wiebenga A."/>
            <person name="Young D."/>
            <person name="Pisabarro A."/>
            <person name="Eastwood D.C."/>
            <person name="Martin F."/>
            <person name="Cullen D."/>
            <person name="Grigoriev I.V."/>
            <person name="Hibbett D.S."/>
        </authorList>
    </citation>
    <scope>NUCLEOTIDE SEQUENCE [LARGE SCALE GENOMIC DNA]</scope>
    <source>
        <strain evidence="2 3">DJM-731 SS1</strain>
    </source>
</reference>
<dbReference type="OrthoDB" id="3365698at2759"/>
<keyword evidence="1" id="KW-0175">Coiled coil</keyword>
<feature type="coiled-coil region" evidence="1">
    <location>
        <begin position="8"/>
        <end position="63"/>
    </location>
</feature>
<keyword evidence="3" id="KW-1185">Reference proteome</keyword>
<dbReference type="AlphaFoldDB" id="M5FXH6"/>
<dbReference type="RefSeq" id="XP_040629590.1">
    <property type="nucleotide sequence ID" value="XM_040768325.1"/>
</dbReference>
<organism evidence="2 3">
    <name type="scientific">Dacryopinax primogenitus (strain DJM 731)</name>
    <name type="common">Brown rot fungus</name>
    <dbReference type="NCBI Taxonomy" id="1858805"/>
    <lineage>
        <taxon>Eukaryota</taxon>
        <taxon>Fungi</taxon>
        <taxon>Dikarya</taxon>
        <taxon>Basidiomycota</taxon>
        <taxon>Agaricomycotina</taxon>
        <taxon>Dacrymycetes</taxon>
        <taxon>Dacrymycetales</taxon>
        <taxon>Dacrymycetaceae</taxon>
        <taxon>Dacryopinax</taxon>
    </lineage>
</organism>
<name>M5FXH6_DACPD</name>
<dbReference type="SUPFAM" id="SSF52047">
    <property type="entry name" value="RNI-like"/>
    <property type="match status" value="1"/>
</dbReference>
<dbReference type="GeneID" id="63683387"/>
<sequence length="593" mass="67853">MPYDSNWLRHLEEERGRLEAQHTELENLRQEGQKEYDMLEEELKSLHETMTRLSNELQMQRDKHADIMTRQVYLIDRNETLSKQLDKIQTTLDDLHIGVLPIQDFPQDILRLIITEGASQNPKFRWTAMGTCRIWRAVASSTPMLWSHVCVHLGDEREDMLEVTRRTFQLGGQSSLDLELRFGPRPYPRNPSQPLHPNPPPSNAWHVSTRPGTWGVSHEVAPSIAPAHDLAWQFNDGVERDISIMNPNYGLACDYIDLIIPNVARCKRLLWWFAVRPSPLFGNWTWDTCWLYRRMRGVSMPYLKELDVSLGGYGLSAQNLVHITLRDCSSWHPLRTTSLTSLELFESQVDLDSILSTLDKQHSLVCLKIFHCRITTTARELGSLEGDPALEQRSTEDNRPPTPTVLRLSMLKEFTFYSNAKYIAGEAHLFRRVRCPNLMRAVMQCKNWEAVMAEVAGFLLGSPLLEDLAMSINSPDSLAIFFQTLTSVKRFEGIGRSYRTELGARFLTAASVPGTLPRLNQLGLDSPAPAADFLSWVRWRQESDLQPLTTFRGCLTVLTEDGESDEWADDRWIDGLTELGVELLDESWGFQSN</sequence>
<accession>M5FXH6</accession>
<proteinExistence type="predicted"/>
<dbReference type="STRING" id="1858805.M5FXH6"/>
<dbReference type="EMBL" id="JH795861">
    <property type="protein sequence ID" value="EJU02696.1"/>
    <property type="molecule type" value="Genomic_DNA"/>
</dbReference>
<gene>
    <name evidence="2" type="ORF">DACRYDRAFT_106759</name>
</gene>
<dbReference type="HOGENOM" id="CLU_460052_0_0_1"/>
<evidence type="ECO:0008006" key="4">
    <source>
        <dbReference type="Google" id="ProtNLM"/>
    </source>
</evidence>
<evidence type="ECO:0000256" key="1">
    <source>
        <dbReference type="SAM" id="Coils"/>
    </source>
</evidence>
<protein>
    <recommendedName>
        <fullName evidence="4">F-box domain-containing protein</fullName>
    </recommendedName>
</protein>
<evidence type="ECO:0000313" key="3">
    <source>
        <dbReference type="Proteomes" id="UP000030653"/>
    </source>
</evidence>